<reference evidence="2" key="1">
    <citation type="journal article" date="2021" name="Nat. Commun.">
        <title>Genetic determinants of endophytism in the Arabidopsis root mycobiome.</title>
        <authorList>
            <person name="Mesny F."/>
            <person name="Miyauchi S."/>
            <person name="Thiergart T."/>
            <person name="Pickel B."/>
            <person name="Atanasova L."/>
            <person name="Karlsson M."/>
            <person name="Huettel B."/>
            <person name="Barry K.W."/>
            <person name="Haridas S."/>
            <person name="Chen C."/>
            <person name="Bauer D."/>
            <person name="Andreopoulos W."/>
            <person name="Pangilinan J."/>
            <person name="LaButti K."/>
            <person name="Riley R."/>
            <person name="Lipzen A."/>
            <person name="Clum A."/>
            <person name="Drula E."/>
            <person name="Henrissat B."/>
            <person name="Kohler A."/>
            <person name="Grigoriev I.V."/>
            <person name="Martin F.M."/>
            <person name="Hacquard S."/>
        </authorList>
    </citation>
    <scope>NUCLEOTIDE SEQUENCE</scope>
    <source>
        <strain evidence="2">MPI-SDFR-AT-0068</strain>
    </source>
</reference>
<comment type="caution">
    <text evidence="2">The sequence shown here is derived from an EMBL/GenBank/DDBJ whole genome shotgun (WGS) entry which is preliminary data.</text>
</comment>
<feature type="compositionally biased region" description="Basic and acidic residues" evidence="1">
    <location>
        <begin position="619"/>
        <end position="630"/>
    </location>
</feature>
<name>A0A8K0WHI8_9HYPO</name>
<feature type="region of interest" description="Disordered" evidence="1">
    <location>
        <begin position="566"/>
        <end position="669"/>
    </location>
</feature>
<keyword evidence="3" id="KW-1185">Reference proteome</keyword>
<accession>A0A8K0WHI8</accession>
<dbReference type="OrthoDB" id="4754366at2759"/>
<feature type="compositionally biased region" description="Basic and acidic residues" evidence="1">
    <location>
        <begin position="374"/>
        <end position="400"/>
    </location>
</feature>
<gene>
    <name evidence="2" type="ORF">BKA59DRAFT_540409</name>
</gene>
<feature type="region of interest" description="Disordered" evidence="1">
    <location>
        <begin position="361"/>
        <end position="444"/>
    </location>
</feature>
<organism evidence="2 3">
    <name type="scientific">Fusarium tricinctum</name>
    <dbReference type="NCBI Taxonomy" id="61284"/>
    <lineage>
        <taxon>Eukaryota</taxon>
        <taxon>Fungi</taxon>
        <taxon>Dikarya</taxon>
        <taxon>Ascomycota</taxon>
        <taxon>Pezizomycotina</taxon>
        <taxon>Sordariomycetes</taxon>
        <taxon>Hypocreomycetidae</taxon>
        <taxon>Hypocreales</taxon>
        <taxon>Nectriaceae</taxon>
        <taxon>Fusarium</taxon>
        <taxon>Fusarium tricinctum species complex</taxon>
    </lineage>
</organism>
<feature type="compositionally biased region" description="Acidic residues" evidence="1">
    <location>
        <begin position="409"/>
        <end position="425"/>
    </location>
</feature>
<evidence type="ECO:0000313" key="2">
    <source>
        <dbReference type="EMBL" id="KAH7262917.1"/>
    </source>
</evidence>
<protein>
    <submittedName>
        <fullName evidence="2">Uncharacterized protein</fullName>
    </submittedName>
</protein>
<sequence>MSSQKRRNRDLPESGRPGKKGRPAKADTAEDEDAASRIYARNLLQMKPRVEWSDISSTLELITDALNDDWTQEDEDAILAIWDRSPEKELRSDLPRHGSYLKLWKVSIRVLNSSPNWIVSPIYGLRYQATGNNAASARGELPSKRFGELLASLITHHCHGRRVSQLALLLQYAAICRLDDRRYFAPFDRELVEKCPALTLLYNKLDELVDGRLPEPLHSMHASARRDVLENEETPSELSDLLHHIGETVMSKQITRVPDVPEEFLTHLGLNVLPLTLWDLIAVIDTVDTMEFREPRQRYTVAEADRSFNIELKGSDIPSKSQLPEIFELTFKAMLRCIRMAIRPETDSSSQGDIDMSDLEAQTDQENEPEIESESEHQSGPESHVESEAEPEPASHDHLMGDTGGLDVDNGEEENDISALADDDFVLPRSNTGTPFPTRLRRAGDNGRMLSSLLPNGLPPVTPIYGSSANTLTVDRDAFETLQQGYAALQVENEKRKEENESLKAKTESLEADHTSLEEEYRSLQLRTMALETENVSLHSKTESLGTKVAELVRLFTASQTRVALPQVMPHDKANKPARRVTGPDTGLNPETEPQRQSPRSISQPETTTEVQDGNVDMDETRVESSHPAEESTETVVEPEQTSQPIHTGENTEGEVPQPHPSEQDARGQDEVPIWIPRAPEREVPVKPNISVRIPGLRRIPGVVRKSIRDSDWPVGAVSHYGSMATGAKHDDLARRKPCFQTSLMDALERFTR</sequence>
<feature type="region of interest" description="Disordered" evidence="1">
    <location>
        <begin position="493"/>
        <end position="512"/>
    </location>
</feature>
<proteinExistence type="predicted"/>
<feature type="compositionally biased region" description="Polar residues" evidence="1">
    <location>
        <begin position="640"/>
        <end position="651"/>
    </location>
</feature>
<feature type="region of interest" description="Disordered" evidence="1">
    <location>
        <begin position="1"/>
        <end position="33"/>
    </location>
</feature>
<feature type="compositionally biased region" description="Polar residues" evidence="1">
    <location>
        <begin position="595"/>
        <end position="612"/>
    </location>
</feature>
<dbReference type="EMBL" id="JAGPXF010000001">
    <property type="protein sequence ID" value="KAH7262917.1"/>
    <property type="molecule type" value="Genomic_DNA"/>
</dbReference>
<dbReference type="AlphaFoldDB" id="A0A8K0WHI8"/>
<evidence type="ECO:0000256" key="1">
    <source>
        <dbReference type="SAM" id="MobiDB-lite"/>
    </source>
</evidence>
<evidence type="ECO:0000313" key="3">
    <source>
        <dbReference type="Proteomes" id="UP000813427"/>
    </source>
</evidence>
<dbReference type="Proteomes" id="UP000813427">
    <property type="component" value="Unassembled WGS sequence"/>
</dbReference>
<feature type="compositionally biased region" description="Acidic residues" evidence="1">
    <location>
        <begin position="361"/>
        <end position="373"/>
    </location>
</feature>